<dbReference type="GO" id="GO:0000166">
    <property type="term" value="F:nucleotide binding"/>
    <property type="evidence" value="ECO:0007669"/>
    <property type="project" value="InterPro"/>
</dbReference>
<dbReference type="InterPro" id="IPR055170">
    <property type="entry name" value="GFO_IDH_MocA-like_dom"/>
</dbReference>
<dbReference type="EMBL" id="BMHA01000001">
    <property type="protein sequence ID" value="GGI02386.1"/>
    <property type="molecule type" value="Genomic_DNA"/>
</dbReference>
<dbReference type="InterPro" id="IPR050463">
    <property type="entry name" value="Gfo/Idh/MocA_oxidrdct_glycsds"/>
</dbReference>
<gene>
    <name evidence="4" type="ORF">GCM10011354_00180</name>
</gene>
<proteinExistence type="predicted"/>
<keyword evidence="5" id="KW-1185">Reference proteome</keyword>
<dbReference type="GO" id="GO:0016491">
    <property type="term" value="F:oxidoreductase activity"/>
    <property type="evidence" value="ECO:0007669"/>
    <property type="project" value="UniProtKB-KW"/>
</dbReference>
<dbReference type="Pfam" id="PF22725">
    <property type="entry name" value="GFO_IDH_MocA_C3"/>
    <property type="match status" value="1"/>
</dbReference>
<evidence type="ECO:0000313" key="4">
    <source>
        <dbReference type="EMBL" id="GGI02386.1"/>
    </source>
</evidence>
<sequence length="348" mass="38429">MLRIGVIGAGRNAREKHLPDIVADGRAELVAVANRSLESGRAVGDRFDVPEVYANWREFLERAHLDAVVIGTWPDQHVEIAIAALQAGAHVLVEARLASSLADALALRDAVRAHPQQVVQVVPAGFSLEQDLTMKRLVEDELGELISVEGTFHDGDFADESAPLHWRQDARRVGINMMTLGRRYEVLLRWLPHVREVVAAGEVVVRERRDPSTNEMHALRLPDVLSVLGRYPGRAQLTLTMSTVTGHGPAPTVRIFGRDATVLFDGASKQIYLGRKDAGELVEVVVPDHERHPRRVIGEFLDSIVDQAPVRRTTLEDALRYTAFTDAVHRSLHSGGWETVEGDGSHPN</sequence>
<dbReference type="SUPFAM" id="SSF55347">
    <property type="entry name" value="Glyceraldehyde-3-phosphate dehydrogenase-like, C-terminal domain"/>
    <property type="match status" value="1"/>
</dbReference>
<dbReference type="Gene3D" id="3.30.360.10">
    <property type="entry name" value="Dihydrodipicolinate Reductase, domain 2"/>
    <property type="match status" value="1"/>
</dbReference>
<name>A0A8J3ES89_9ACTN</name>
<evidence type="ECO:0000259" key="3">
    <source>
        <dbReference type="Pfam" id="PF22725"/>
    </source>
</evidence>
<dbReference type="Proteomes" id="UP000650511">
    <property type="component" value="Unassembled WGS sequence"/>
</dbReference>
<reference evidence="4" key="2">
    <citation type="submission" date="2020-09" db="EMBL/GenBank/DDBJ databases">
        <authorList>
            <person name="Sun Q."/>
            <person name="Zhou Y."/>
        </authorList>
    </citation>
    <scope>NUCLEOTIDE SEQUENCE</scope>
    <source>
        <strain evidence="4">CGMCC 1.14988</strain>
    </source>
</reference>
<keyword evidence="1" id="KW-0560">Oxidoreductase</keyword>
<dbReference type="InterPro" id="IPR000683">
    <property type="entry name" value="Gfo/Idh/MocA-like_OxRdtase_N"/>
</dbReference>
<dbReference type="RefSeq" id="WP_130648083.1">
    <property type="nucleotide sequence ID" value="NZ_BMHA01000001.1"/>
</dbReference>
<evidence type="ECO:0000259" key="2">
    <source>
        <dbReference type="Pfam" id="PF01408"/>
    </source>
</evidence>
<dbReference type="AlphaFoldDB" id="A0A8J3ES89"/>
<evidence type="ECO:0000313" key="5">
    <source>
        <dbReference type="Proteomes" id="UP000650511"/>
    </source>
</evidence>
<protein>
    <submittedName>
        <fullName evidence="4">Oxidoreductase</fullName>
    </submittedName>
</protein>
<comment type="caution">
    <text evidence="4">The sequence shown here is derived from an EMBL/GenBank/DDBJ whole genome shotgun (WGS) entry which is preliminary data.</text>
</comment>
<reference evidence="4" key="1">
    <citation type="journal article" date="2014" name="Int. J. Syst. Evol. Microbiol.">
        <title>Complete genome sequence of Corynebacterium casei LMG S-19264T (=DSM 44701T), isolated from a smear-ripened cheese.</title>
        <authorList>
            <consortium name="US DOE Joint Genome Institute (JGI-PGF)"/>
            <person name="Walter F."/>
            <person name="Albersmeier A."/>
            <person name="Kalinowski J."/>
            <person name="Ruckert C."/>
        </authorList>
    </citation>
    <scope>NUCLEOTIDE SEQUENCE</scope>
    <source>
        <strain evidence="4">CGMCC 1.14988</strain>
    </source>
</reference>
<dbReference type="Gene3D" id="3.40.50.720">
    <property type="entry name" value="NAD(P)-binding Rossmann-like Domain"/>
    <property type="match status" value="1"/>
</dbReference>
<dbReference type="SUPFAM" id="SSF51735">
    <property type="entry name" value="NAD(P)-binding Rossmann-fold domains"/>
    <property type="match status" value="1"/>
</dbReference>
<accession>A0A8J3ES89</accession>
<feature type="domain" description="Gfo/Idh/MocA-like oxidoreductase N-terminal" evidence="2">
    <location>
        <begin position="2"/>
        <end position="118"/>
    </location>
</feature>
<dbReference type="OrthoDB" id="179913at2"/>
<organism evidence="4 5">
    <name type="scientific">Egicoccus halophilus</name>
    <dbReference type="NCBI Taxonomy" id="1670830"/>
    <lineage>
        <taxon>Bacteria</taxon>
        <taxon>Bacillati</taxon>
        <taxon>Actinomycetota</taxon>
        <taxon>Nitriliruptoria</taxon>
        <taxon>Egicoccales</taxon>
        <taxon>Egicoccaceae</taxon>
        <taxon>Egicoccus</taxon>
    </lineage>
</organism>
<dbReference type="Pfam" id="PF01408">
    <property type="entry name" value="GFO_IDH_MocA"/>
    <property type="match status" value="1"/>
</dbReference>
<evidence type="ECO:0000256" key="1">
    <source>
        <dbReference type="ARBA" id="ARBA00023002"/>
    </source>
</evidence>
<dbReference type="PANTHER" id="PTHR43818:SF11">
    <property type="entry name" value="BCDNA.GH03377"/>
    <property type="match status" value="1"/>
</dbReference>
<feature type="domain" description="GFO/IDH/MocA-like oxidoreductase" evidence="3">
    <location>
        <begin position="133"/>
        <end position="262"/>
    </location>
</feature>
<dbReference type="PANTHER" id="PTHR43818">
    <property type="entry name" value="BCDNA.GH03377"/>
    <property type="match status" value="1"/>
</dbReference>
<dbReference type="InterPro" id="IPR036291">
    <property type="entry name" value="NAD(P)-bd_dom_sf"/>
</dbReference>